<dbReference type="Proteomes" id="UP001457282">
    <property type="component" value="Unassembled WGS sequence"/>
</dbReference>
<dbReference type="EMBL" id="JBEDUW010000005">
    <property type="protein sequence ID" value="KAK9928815.1"/>
    <property type="molecule type" value="Genomic_DNA"/>
</dbReference>
<protein>
    <submittedName>
        <fullName evidence="2">Uncharacterized protein</fullName>
    </submittedName>
</protein>
<keyword evidence="3" id="KW-1185">Reference proteome</keyword>
<gene>
    <name evidence="2" type="ORF">M0R45_025935</name>
</gene>
<sequence length="129" mass="13939">MEAGTVVMNDGEGVDAVGEHRFHGEMELHNLREICSHGEELGLMDVIERPAPLTTASQPVTTSSTPLPVLTVSPYRRLHCPVRIAGVFSPSRPPMPPSIPATTVPITARSAHRPLSAKETEQSHSPNFN</sequence>
<evidence type="ECO:0000256" key="1">
    <source>
        <dbReference type="SAM" id="MobiDB-lite"/>
    </source>
</evidence>
<comment type="caution">
    <text evidence="2">The sequence shown here is derived from an EMBL/GenBank/DDBJ whole genome shotgun (WGS) entry which is preliminary data.</text>
</comment>
<evidence type="ECO:0000313" key="3">
    <source>
        <dbReference type="Proteomes" id="UP001457282"/>
    </source>
</evidence>
<proteinExistence type="predicted"/>
<feature type="region of interest" description="Disordered" evidence="1">
    <location>
        <begin position="109"/>
        <end position="129"/>
    </location>
</feature>
<reference evidence="2 3" key="1">
    <citation type="journal article" date="2023" name="G3 (Bethesda)">
        <title>A chromosome-length genome assembly and annotation of blackberry (Rubus argutus, cv. 'Hillquist').</title>
        <authorList>
            <person name="Bruna T."/>
            <person name="Aryal R."/>
            <person name="Dudchenko O."/>
            <person name="Sargent D.J."/>
            <person name="Mead D."/>
            <person name="Buti M."/>
            <person name="Cavallini A."/>
            <person name="Hytonen T."/>
            <person name="Andres J."/>
            <person name="Pham M."/>
            <person name="Weisz D."/>
            <person name="Mascagni F."/>
            <person name="Usai G."/>
            <person name="Natali L."/>
            <person name="Bassil N."/>
            <person name="Fernandez G.E."/>
            <person name="Lomsadze A."/>
            <person name="Armour M."/>
            <person name="Olukolu B."/>
            <person name="Poorten T."/>
            <person name="Britton C."/>
            <person name="Davik J."/>
            <person name="Ashrafi H."/>
            <person name="Aiden E.L."/>
            <person name="Borodovsky M."/>
            <person name="Worthington M."/>
        </authorList>
    </citation>
    <scope>NUCLEOTIDE SEQUENCE [LARGE SCALE GENOMIC DNA]</scope>
    <source>
        <strain evidence="2">PI 553951</strain>
    </source>
</reference>
<organism evidence="2 3">
    <name type="scientific">Rubus argutus</name>
    <name type="common">Southern blackberry</name>
    <dbReference type="NCBI Taxonomy" id="59490"/>
    <lineage>
        <taxon>Eukaryota</taxon>
        <taxon>Viridiplantae</taxon>
        <taxon>Streptophyta</taxon>
        <taxon>Embryophyta</taxon>
        <taxon>Tracheophyta</taxon>
        <taxon>Spermatophyta</taxon>
        <taxon>Magnoliopsida</taxon>
        <taxon>eudicotyledons</taxon>
        <taxon>Gunneridae</taxon>
        <taxon>Pentapetalae</taxon>
        <taxon>rosids</taxon>
        <taxon>fabids</taxon>
        <taxon>Rosales</taxon>
        <taxon>Rosaceae</taxon>
        <taxon>Rosoideae</taxon>
        <taxon>Rosoideae incertae sedis</taxon>
        <taxon>Rubus</taxon>
    </lineage>
</organism>
<name>A0AAW1WZN5_RUBAR</name>
<dbReference type="AlphaFoldDB" id="A0AAW1WZN5"/>
<evidence type="ECO:0000313" key="2">
    <source>
        <dbReference type="EMBL" id="KAK9928815.1"/>
    </source>
</evidence>
<accession>A0AAW1WZN5</accession>